<sequence>MSVVLPLFEWVTYIGLAFLLGTAVLQYISEENKPALSISSKWLIGSASAVGIFSIGPVLEIVLAFSKIRGFSDTIQAVLFGSKTGHAWLIVVLSSMLLILTIVVKSHPHIYTILTIGLVLGISYAGHAASISPLNGMLSHFLHVLFVGLWSGVVLTVSFFIQKAVNWKPFLTWFTPFAVGCFILLSLSGVIAMLIIVGLPNYINSWSTNYGQGLLLKQISIILLIVFAVINGILLRKVKRSHTFRPTRWLRVEAVTLLIIFFVTGVMVNQSPPTNLQYAEANSLLPFIYGQPITLPITFHFTIVGAIFSFLAIFFLAYIFVIFYKKINAWFSLLSGALFVFSLYIAMITSISF</sequence>
<dbReference type="RefSeq" id="WP_025911244.1">
    <property type="nucleotide sequence ID" value="NZ_KQ758629.1"/>
</dbReference>
<reference evidence="8 9" key="1">
    <citation type="submission" date="2015-11" db="EMBL/GenBank/DDBJ databases">
        <title>Bacillus caseinolyticus sp nov.</title>
        <authorList>
            <person name="Dastager S.G."/>
            <person name="Mawlankar R."/>
        </authorList>
    </citation>
    <scope>NUCLEOTIDE SEQUENCE [LARGE SCALE GENOMIC DNA]</scope>
    <source>
        <strain evidence="8 9">SGD-V-76</strain>
    </source>
</reference>
<evidence type="ECO:0000256" key="4">
    <source>
        <dbReference type="ARBA" id="ARBA00022989"/>
    </source>
</evidence>
<feature type="transmembrane region" description="Helical" evidence="6">
    <location>
        <begin position="12"/>
        <end position="30"/>
    </location>
</feature>
<feature type="transmembrane region" description="Helical" evidence="6">
    <location>
        <begin position="42"/>
        <end position="65"/>
    </location>
</feature>
<feature type="transmembrane region" description="Helical" evidence="6">
    <location>
        <begin position="173"/>
        <end position="199"/>
    </location>
</feature>
<feature type="transmembrane region" description="Helical" evidence="6">
    <location>
        <begin position="297"/>
        <end position="323"/>
    </location>
</feature>
<feature type="transmembrane region" description="Helical" evidence="6">
    <location>
        <begin position="219"/>
        <end position="238"/>
    </location>
</feature>
<feature type="transmembrane region" description="Helical" evidence="6">
    <location>
        <begin position="85"/>
        <end position="103"/>
    </location>
</feature>
<evidence type="ECO:0000313" key="9">
    <source>
        <dbReference type="Proteomes" id="UP000053681"/>
    </source>
</evidence>
<keyword evidence="4 6" id="KW-1133">Transmembrane helix</keyword>
<dbReference type="InterPro" id="IPR008457">
    <property type="entry name" value="Cu-R_CopD_dom"/>
</dbReference>
<comment type="subcellular location">
    <subcellularLocation>
        <location evidence="1">Cell membrane</location>
        <topology evidence="1">Multi-pass membrane protein</topology>
    </subcellularLocation>
</comment>
<evidence type="ECO:0000256" key="1">
    <source>
        <dbReference type="ARBA" id="ARBA00004651"/>
    </source>
</evidence>
<accession>A0A0V8JRN7</accession>
<gene>
    <name evidence="8" type="ORF">AS180_03130</name>
</gene>
<evidence type="ECO:0000256" key="5">
    <source>
        <dbReference type="ARBA" id="ARBA00023136"/>
    </source>
</evidence>
<dbReference type="InterPro" id="IPR032694">
    <property type="entry name" value="CopC/D"/>
</dbReference>
<dbReference type="PANTHER" id="PTHR34820:SF4">
    <property type="entry name" value="INNER MEMBRANE PROTEIN YEBZ"/>
    <property type="match status" value="1"/>
</dbReference>
<organism evidence="8 9">
    <name type="scientific">Priestia veravalensis</name>
    <dbReference type="NCBI Taxonomy" id="1414648"/>
    <lineage>
        <taxon>Bacteria</taxon>
        <taxon>Bacillati</taxon>
        <taxon>Bacillota</taxon>
        <taxon>Bacilli</taxon>
        <taxon>Bacillales</taxon>
        <taxon>Bacillaceae</taxon>
        <taxon>Priestia</taxon>
    </lineage>
</organism>
<dbReference type="PANTHER" id="PTHR34820">
    <property type="entry name" value="INNER MEMBRANE PROTEIN YEBZ"/>
    <property type="match status" value="1"/>
</dbReference>
<dbReference type="Proteomes" id="UP000053681">
    <property type="component" value="Unassembled WGS sequence"/>
</dbReference>
<dbReference type="GO" id="GO:0005886">
    <property type="term" value="C:plasma membrane"/>
    <property type="evidence" value="ECO:0007669"/>
    <property type="project" value="UniProtKB-SubCell"/>
</dbReference>
<dbReference type="EMBL" id="LNQP01000007">
    <property type="protein sequence ID" value="KSU89296.1"/>
    <property type="molecule type" value="Genomic_DNA"/>
</dbReference>
<feature type="transmembrane region" description="Helical" evidence="6">
    <location>
        <begin position="250"/>
        <end position="268"/>
    </location>
</feature>
<feature type="domain" description="Copper resistance protein D" evidence="7">
    <location>
        <begin position="170"/>
        <end position="266"/>
    </location>
</feature>
<evidence type="ECO:0000256" key="2">
    <source>
        <dbReference type="ARBA" id="ARBA00022475"/>
    </source>
</evidence>
<protein>
    <recommendedName>
        <fullName evidence="7">Copper resistance protein D domain-containing protein</fullName>
    </recommendedName>
</protein>
<proteinExistence type="predicted"/>
<feature type="transmembrane region" description="Helical" evidence="6">
    <location>
        <begin position="110"/>
        <end position="129"/>
    </location>
</feature>
<dbReference type="Pfam" id="PF05425">
    <property type="entry name" value="CopD"/>
    <property type="match status" value="1"/>
</dbReference>
<evidence type="ECO:0000256" key="6">
    <source>
        <dbReference type="SAM" id="Phobius"/>
    </source>
</evidence>
<keyword evidence="5 6" id="KW-0472">Membrane</keyword>
<feature type="transmembrane region" description="Helical" evidence="6">
    <location>
        <begin position="330"/>
        <end position="351"/>
    </location>
</feature>
<keyword evidence="9" id="KW-1185">Reference proteome</keyword>
<dbReference type="AlphaFoldDB" id="A0A0V8JRN7"/>
<evidence type="ECO:0000313" key="8">
    <source>
        <dbReference type="EMBL" id="KSU89296.1"/>
    </source>
</evidence>
<keyword evidence="3 6" id="KW-0812">Transmembrane</keyword>
<comment type="caution">
    <text evidence="8">The sequence shown here is derived from an EMBL/GenBank/DDBJ whole genome shotgun (WGS) entry which is preliminary data.</text>
</comment>
<evidence type="ECO:0000256" key="3">
    <source>
        <dbReference type="ARBA" id="ARBA00022692"/>
    </source>
</evidence>
<feature type="transmembrane region" description="Helical" evidence="6">
    <location>
        <begin position="141"/>
        <end position="161"/>
    </location>
</feature>
<keyword evidence="2" id="KW-1003">Cell membrane</keyword>
<name>A0A0V8JRN7_9BACI</name>
<evidence type="ECO:0000259" key="7">
    <source>
        <dbReference type="Pfam" id="PF05425"/>
    </source>
</evidence>
<dbReference type="GO" id="GO:0006825">
    <property type="term" value="P:copper ion transport"/>
    <property type="evidence" value="ECO:0007669"/>
    <property type="project" value="InterPro"/>
</dbReference>